<dbReference type="EMBL" id="JBHTKA010000007">
    <property type="protein sequence ID" value="MFD1000877.1"/>
    <property type="molecule type" value="Genomic_DNA"/>
</dbReference>
<evidence type="ECO:0000256" key="1">
    <source>
        <dbReference type="SAM" id="SignalP"/>
    </source>
</evidence>
<accession>A0ABW3K3N1</accession>
<feature type="chain" id="PRO_5047108490" evidence="1">
    <location>
        <begin position="29"/>
        <end position="369"/>
    </location>
</feature>
<dbReference type="RefSeq" id="WP_377580332.1">
    <property type="nucleotide sequence ID" value="NZ_JBHTKA010000007.1"/>
</dbReference>
<sequence>MKTTKLISFVLCTAVSFALLLTSCEPNQDVTNDEDILPTSFSVDIPASITSSNTNGRTASDTVNGNDVYINLGTFIAVGEASSQLVEEFIAGIRRYKIDRVMSITYVGEDDNRVKNLVVLSNVSFEGKEWDYELTVTDADSEGEADGGKALQIFWNKSSTVAGIAIIKPYNCDRTKNANAPDAMFRVDYSEAGELGYDAQMEVSIAGLPVGSPLEQPYAINSLHMFAGKKGDVVDVYGNSNHPNAILLTGNAGFNWAFVASGNDPANIGVAEVGLPPSTLDSDDRAVLLKEYSIKNVFTNEITAVWPGIDQDLLAAYLSTTAAPGYFNNHGFISGGKSPGAAWDVLAKRLDSLSPYNPKETSNLTLTFK</sequence>
<name>A0ABW3K3N1_9BACT</name>
<dbReference type="PROSITE" id="PS51257">
    <property type="entry name" value="PROKAR_LIPOPROTEIN"/>
    <property type="match status" value="1"/>
</dbReference>
<feature type="signal peptide" evidence="1">
    <location>
        <begin position="1"/>
        <end position="28"/>
    </location>
</feature>
<gene>
    <name evidence="2" type="ORF">ACFQ21_16245</name>
</gene>
<proteinExistence type="predicted"/>
<organism evidence="2 3">
    <name type="scientific">Ohtaekwangia kribbensis</name>
    <dbReference type="NCBI Taxonomy" id="688913"/>
    <lineage>
        <taxon>Bacteria</taxon>
        <taxon>Pseudomonadati</taxon>
        <taxon>Bacteroidota</taxon>
        <taxon>Cytophagia</taxon>
        <taxon>Cytophagales</taxon>
        <taxon>Fulvivirgaceae</taxon>
        <taxon>Ohtaekwangia</taxon>
    </lineage>
</organism>
<evidence type="ECO:0000313" key="2">
    <source>
        <dbReference type="EMBL" id="MFD1000877.1"/>
    </source>
</evidence>
<reference evidence="3" key="1">
    <citation type="journal article" date="2019" name="Int. J. Syst. Evol. Microbiol.">
        <title>The Global Catalogue of Microorganisms (GCM) 10K type strain sequencing project: providing services to taxonomists for standard genome sequencing and annotation.</title>
        <authorList>
            <consortium name="The Broad Institute Genomics Platform"/>
            <consortium name="The Broad Institute Genome Sequencing Center for Infectious Disease"/>
            <person name="Wu L."/>
            <person name="Ma J."/>
        </authorList>
    </citation>
    <scope>NUCLEOTIDE SEQUENCE [LARGE SCALE GENOMIC DNA]</scope>
    <source>
        <strain evidence="3">CCUG 58938</strain>
    </source>
</reference>
<dbReference type="Proteomes" id="UP001597112">
    <property type="component" value="Unassembled WGS sequence"/>
</dbReference>
<comment type="caution">
    <text evidence="2">The sequence shown here is derived from an EMBL/GenBank/DDBJ whole genome shotgun (WGS) entry which is preliminary data.</text>
</comment>
<keyword evidence="3" id="KW-1185">Reference proteome</keyword>
<protein>
    <submittedName>
        <fullName evidence="2">Uncharacterized protein</fullName>
    </submittedName>
</protein>
<keyword evidence="1" id="KW-0732">Signal</keyword>
<evidence type="ECO:0000313" key="3">
    <source>
        <dbReference type="Proteomes" id="UP001597112"/>
    </source>
</evidence>